<gene>
    <name evidence="1" type="ORF">Krac_12399</name>
</gene>
<evidence type="ECO:0000313" key="2">
    <source>
        <dbReference type="Proteomes" id="UP000004508"/>
    </source>
</evidence>
<reference evidence="1 2" key="1">
    <citation type="journal article" date="2011" name="Stand. Genomic Sci.">
        <title>Non-contiguous finished genome sequence and contextual data of the filamentous soil bacterium Ktedonobacter racemifer type strain (SOSP1-21).</title>
        <authorList>
            <person name="Chang Y.J."/>
            <person name="Land M."/>
            <person name="Hauser L."/>
            <person name="Chertkov O."/>
            <person name="Del Rio T.G."/>
            <person name="Nolan M."/>
            <person name="Copeland A."/>
            <person name="Tice H."/>
            <person name="Cheng J.F."/>
            <person name="Lucas S."/>
            <person name="Han C."/>
            <person name="Goodwin L."/>
            <person name="Pitluck S."/>
            <person name="Ivanova N."/>
            <person name="Ovchinikova G."/>
            <person name="Pati A."/>
            <person name="Chen A."/>
            <person name="Palaniappan K."/>
            <person name="Mavromatis K."/>
            <person name="Liolios K."/>
            <person name="Brettin T."/>
            <person name="Fiebig A."/>
            <person name="Rohde M."/>
            <person name="Abt B."/>
            <person name="Goker M."/>
            <person name="Detter J.C."/>
            <person name="Woyke T."/>
            <person name="Bristow J."/>
            <person name="Eisen J.A."/>
            <person name="Markowitz V."/>
            <person name="Hugenholtz P."/>
            <person name="Kyrpides N.C."/>
            <person name="Klenk H.P."/>
            <person name="Lapidus A."/>
        </authorList>
    </citation>
    <scope>NUCLEOTIDE SEQUENCE [LARGE SCALE GENOMIC DNA]</scope>
    <source>
        <strain evidence="2">DSM 44963</strain>
    </source>
</reference>
<proteinExistence type="predicted"/>
<evidence type="ECO:0000313" key="1">
    <source>
        <dbReference type="EMBL" id="EFH90764.1"/>
    </source>
</evidence>
<protein>
    <submittedName>
        <fullName evidence="1">Uncharacterized protein</fullName>
    </submittedName>
</protein>
<sequence length="200" mass="22488">MKMVLSLRPMTFQEKHRSYTLNIYPEGQRGIVTTSAERCLQAMTPFPDGTLFTIEANYREDLIGTGRYRKQGLFDQLVSVETLEASGAMMGLLETALARREAKQRETLQAEQLSRCVILPCRCGHEVSYDPQEQIFVTLLGGVIITCDACRTVLSLQAIEQSLQRRILALQAELRQQQDHLALVGELQRSMAGAKEGVKR</sequence>
<dbReference type="AlphaFoldDB" id="D6TH22"/>
<accession>D6TH22</accession>
<dbReference type="InParanoid" id="D6TH22"/>
<comment type="caution">
    <text evidence="1">The sequence shown here is derived from an EMBL/GenBank/DDBJ whole genome shotgun (WGS) entry which is preliminary data.</text>
</comment>
<dbReference type="STRING" id="485913.Krac_12399"/>
<dbReference type="Proteomes" id="UP000004508">
    <property type="component" value="Unassembled WGS sequence"/>
</dbReference>
<keyword evidence="2" id="KW-1185">Reference proteome</keyword>
<dbReference type="EMBL" id="ADVG01000001">
    <property type="protein sequence ID" value="EFH90764.1"/>
    <property type="molecule type" value="Genomic_DNA"/>
</dbReference>
<name>D6TH22_KTERA</name>
<organism evidence="1 2">
    <name type="scientific">Ktedonobacter racemifer DSM 44963</name>
    <dbReference type="NCBI Taxonomy" id="485913"/>
    <lineage>
        <taxon>Bacteria</taxon>
        <taxon>Bacillati</taxon>
        <taxon>Chloroflexota</taxon>
        <taxon>Ktedonobacteria</taxon>
        <taxon>Ktedonobacterales</taxon>
        <taxon>Ktedonobacteraceae</taxon>
        <taxon>Ktedonobacter</taxon>
    </lineage>
</organism>